<protein>
    <recommendedName>
        <fullName evidence="10">RING-type domain-containing protein</fullName>
    </recommendedName>
</protein>
<comment type="caution">
    <text evidence="11">The sequence shown here is derived from an EMBL/GenBank/DDBJ whole genome shotgun (WGS) entry which is preliminary data.</text>
</comment>
<dbReference type="PROSITE" id="PS00518">
    <property type="entry name" value="ZF_RING_1"/>
    <property type="match status" value="1"/>
</dbReference>
<evidence type="ECO:0000256" key="7">
    <source>
        <dbReference type="PROSITE-ProRule" id="PRU00175"/>
    </source>
</evidence>
<gene>
    <name evidence="11" type="ORF">TSAR_013707</name>
</gene>
<dbReference type="EMBL" id="NNAY01000058">
    <property type="protein sequence ID" value="OXU31422.1"/>
    <property type="molecule type" value="Genomic_DNA"/>
</dbReference>
<dbReference type="GO" id="GO:0008270">
    <property type="term" value="F:zinc ion binding"/>
    <property type="evidence" value="ECO:0007669"/>
    <property type="project" value="UniProtKB-KW"/>
</dbReference>
<keyword evidence="2" id="KW-0732">Signal</keyword>
<dbReference type="CDD" id="cd05819">
    <property type="entry name" value="NHL"/>
    <property type="match status" value="1"/>
</dbReference>
<evidence type="ECO:0000259" key="10">
    <source>
        <dbReference type="PROSITE" id="PS50089"/>
    </source>
</evidence>
<reference evidence="11 12" key="1">
    <citation type="journal article" date="2017" name="Curr. Biol.">
        <title>The Evolution of Venom by Co-option of Single-Copy Genes.</title>
        <authorList>
            <person name="Martinson E.O."/>
            <person name="Mrinalini"/>
            <person name="Kelkar Y.D."/>
            <person name="Chang C.H."/>
            <person name="Werren J.H."/>
        </authorList>
    </citation>
    <scope>NUCLEOTIDE SEQUENCE [LARGE SCALE GENOMIC DNA]</scope>
    <source>
        <strain evidence="11 12">Alberta</strain>
        <tissue evidence="11">Whole body</tissue>
    </source>
</reference>
<dbReference type="Proteomes" id="UP000215335">
    <property type="component" value="Unassembled WGS sequence"/>
</dbReference>
<dbReference type="SUPFAM" id="SSF101898">
    <property type="entry name" value="NHL repeat"/>
    <property type="match status" value="1"/>
</dbReference>
<keyword evidence="4 7" id="KW-0863">Zinc-finger</keyword>
<dbReference type="PANTHER" id="PTHR10680:SF28">
    <property type="entry name" value="SMP-30_GLUCONOLACTONASE_LRE-LIKE REGION DOMAIN-CONTAINING PROTEIN"/>
    <property type="match status" value="1"/>
</dbReference>
<dbReference type="InterPro" id="IPR001841">
    <property type="entry name" value="Znf_RING"/>
</dbReference>
<keyword evidence="1" id="KW-0479">Metal-binding</keyword>
<name>A0A232FL85_9HYME</name>
<dbReference type="SMART" id="SM00184">
    <property type="entry name" value="RING"/>
    <property type="match status" value="1"/>
</dbReference>
<sequence>MSAKLKAMFKKQISLSMGPTLERQEGSADGRIRTQELPNTASGEIVTLRRNNSYRRRQRWSRRFFFMSRHTVFRSSLGVLEDMIICPICKKKLQSPKMLDCQHTFCRKCLEIKLEESSISDDSEKVLSCPVCSSTTRLSTSPEKLPTNLSVERVLRAVENGSFVARVPDKANSLVVNFAPLIGRKREEEMPKCAKCLTGCELPADNCRHCDLVFCNVCQSQHVAQLKDQLKTIIDQLQSSIDKLEHRVVEFKDKTESMKDAISKEYDAKLAALMEEKNSKLSSVEELWAKGEDSARLLKKLMQNSQLELAKQMDVGFDVIADNCEKVSTFLYLHKKATETISKGLAWQSTLPDGIEVRLRDKDSRPAAARPKLLNLRNADLQRPSGLAIDSRRGDIYVACPGSNQVVVLDRLYRVVRRIQNQGMMAPQGVTFVESRQELFVTDKWKHSIFVYNRKGQLIRNIGSEKGSGELQFHSPWGIACLQSRDWLYVADMRNDRIQILGADGTYKGTIAPSRRLSGSELLGRRIPAILGVHEFNEPTDVAVSDAAIVVADSGNHKIKVFNHRGQLMFTIGGFGIFRGLLKSPEVVKLDAQGNIFVGDSDNKRVQVFTAQGEFLRVFGSQGSNVGHFGWISGLLCLPNSGDVLVADSINNALQLF</sequence>
<dbReference type="Pfam" id="PF13445">
    <property type="entry name" value="zf-RING_UBOX"/>
    <property type="match status" value="1"/>
</dbReference>
<keyword evidence="9" id="KW-0175">Coiled coil</keyword>
<proteinExistence type="predicted"/>
<dbReference type="InterPro" id="IPR001258">
    <property type="entry name" value="NHL_repeat"/>
</dbReference>
<evidence type="ECO:0000256" key="2">
    <source>
        <dbReference type="ARBA" id="ARBA00022729"/>
    </source>
</evidence>
<evidence type="ECO:0000256" key="8">
    <source>
        <dbReference type="PROSITE-ProRule" id="PRU00504"/>
    </source>
</evidence>
<accession>A0A232FL85</accession>
<feature type="repeat" description="NHL" evidence="8">
    <location>
        <begin position="569"/>
        <end position="612"/>
    </location>
</feature>
<dbReference type="GO" id="GO:0005576">
    <property type="term" value="C:extracellular region"/>
    <property type="evidence" value="ECO:0007669"/>
    <property type="project" value="TreeGrafter"/>
</dbReference>
<dbReference type="PROSITE" id="PS50089">
    <property type="entry name" value="ZF_RING_2"/>
    <property type="match status" value="1"/>
</dbReference>
<dbReference type="STRING" id="543379.A0A232FL85"/>
<dbReference type="Gene3D" id="3.30.40.10">
    <property type="entry name" value="Zinc/RING finger domain, C3HC4 (zinc finger)"/>
    <property type="match status" value="1"/>
</dbReference>
<evidence type="ECO:0000256" key="4">
    <source>
        <dbReference type="ARBA" id="ARBA00022771"/>
    </source>
</evidence>
<dbReference type="InterPro" id="IPR013083">
    <property type="entry name" value="Znf_RING/FYVE/PHD"/>
</dbReference>
<feature type="repeat" description="NHL" evidence="8">
    <location>
        <begin position="534"/>
        <end position="565"/>
    </location>
</feature>
<evidence type="ECO:0000313" key="12">
    <source>
        <dbReference type="Proteomes" id="UP000215335"/>
    </source>
</evidence>
<dbReference type="InterPro" id="IPR017907">
    <property type="entry name" value="Znf_RING_CS"/>
</dbReference>
<evidence type="ECO:0000313" key="11">
    <source>
        <dbReference type="EMBL" id="OXU31422.1"/>
    </source>
</evidence>
<evidence type="ECO:0000256" key="9">
    <source>
        <dbReference type="SAM" id="Coils"/>
    </source>
</evidence>
<dbReference type="Gene3D" id="2.120.10.30">
    <property type="entry name" value="TolB, C-terminal domain"/>
    <property type="match status" value="3"/>
</dbReference>
<keyword evidence="3" id="KW-0677">Repeat</keyword>
<dbReference type="AlphaFoldDB" id="A0A232FL85"/>
<organism evidence="11 12">
    <name type="scientific">Trichomalopsis sarcophagae</name>
    <dbReference type="NCBI Taxonomy" id="543379"/>
    <lineage>
        <taxon>Eukaryota</taxon>
        <taxon>Metazoa</taxon>
        <taxon>Ecdysozoa</taxon>
        <taxon>Arthropoda</taxon>
        <taxon>Hexapoda</taxon>
        <taxon>Insecta</taxon>
        <taxon>Pterygota</taxon>
        <taxon>Neoptera</taxon>
        <taxon>Endopterygota</taxon>
        <taxon>Hymenoptera</taxon>
        <taxon>Apocrita</taxon>
        <taxon>Proctotrupomorpha</taxon>
        <taxon>Chalcidoidea</taxon>
        <taxon>Pteromalidae</taxon>
        <taxon>Pteromalinae</taxon>
        <taxon>Trichomalopsis</taxon>
    </lineage>
</organism>
<feature type="coiled-coil region" evidence="9">
    <location>
        <begin position="223"/>
        <end position="261"/>
    </location>
</feature>
<keyword evidence="5" id="KW-0862">Zinc</keyword>
<evidence type="ECO:0000256" key="5">
    <source>
        <dbReference type="ARBA" id="ARBA00022833"/>
    </source>
</evidence>
<evidence type="ECO:0000256" key="6">
    <source>
        <dbReference type="ARBA" id="ARBA00023180"/>
    </source>
</evidence>
<dbReference type="SUPFAM" id="SSF57850">
    <property type="entry name" value="RING/U-box"/>
    <property type="match status" value="1"/>
</dbReference>
<dbReference type="OrthoDB" id="654191at2759"/>
<dbReference type="InterPro" id="IPR011042">
    <property type="entry name" value="6-blade_b-propeller_TolB-like"/>
</dbReference>
<dbReference type="PANTHER" id="PTHR10680">
    <property type="entry name" value="PEPTIDYL-GLYCINE ALPHA-AMIDATING MONOOXYGENASE"/>
    <property type="match status" value="1"/>
</dbReference>
<evidence type="ECO:0000256" key="3">
    <source>
        <dbReference type="ARBA" id="ARBA00022737"/>
    </source>
</evidence>
<dbReference type="PROSITE" id="PS51125">
    <property type="entry name" value="NHL"/>
    <property type="match status" value="2"/>
</dbReference>
<evidence type="ECO:0000256" key="1">
    <source>
        <dbReference type="ARBA" id="ARBA00022723"/>
    </source>
</evidence>
<dbReference type="Pfam" id="PF01436">
    <property type="entry name" value="NHL"/>
    <property type="match status" value="1"/>
</dbReference>
<dbReference type="InterPro" id="IPR027370">
    <property type="entry name" value="Znf-RING_euk"/>
</dbReference>
<keyword evidence="12" id="KW-1185">Reference proteome</keyword>
<keyword evidence="6" id="KW-0325">Glycoprotein</keyword>
<feature type="domain" description="RING-type" evidence="10">
    <location>
        <begin position="86"/>
        <end position="133"/>
    </location>
</feature>